<protein>
    <recommendedName>
        <fullName evidence="9">Hexosyltransferase</fullName>
        <ecNumber evidence="9">2.4.1.-</ecNumber>
    </recommendedName>
</protein>
<evidence type="ECO:0000256" key="8">
    <source>
        <dbReference type="ARBA" id="ARBA00023136"/>
    </source>
</evidence>
<keyword evidence="8 9" id="KW-0472">Membrane</keyword>
<name>A0A3M6TXU3_POCDA</name>
<dbReference type="PANTHER" id="PTHR12369">
    <property type="entry name" value="CHONDROITIN SYNTHASE"/>
    <property type="match status" value="1"/>
</dbReference>
<dbReference type="AlphaFoldDB" id="A0A3M6TXU3"/>
<evidence type="ECO:0000256" key="7">
    <source>
        <dbReference type="ARBA" id="ARBA00023034"/>
    </source>
</evidence>
<dbReference type="EC" id="2.4.1.-" evidence="9"/>
<evidence type="ECO:0000256" key="2">
    <source>
        <dbReference type="ARBA" id="ARBA00009239"/>
    </source>
</evidence>
<keyword evidence="5 9" id="KW-0735">Signal-anchor</keyword>
<evidence type="ECO:0000256" key="5">
    <source>
        <dbReference type="ARBA" id="ARBA00022968"/>
    </source>
</evidence>
<keyword evidence="12" id="KW-1185">Reference proteome</keyword>
<dbReference type="Proteomes" id="UP000275408">
    <property type="component" value="Unassembled WGS sequence"/>
</dbReference>
<dbReference type="Gene3D" id="3.90.550.10">
    <property type="entry name" value="Spore Coat Polysaccharide Biosynthesis Protein SpsA, Chain A"/>
    <property type="match status" value="1"/>
</dbReference>
<comment type="caution">
    <text evidence="11">The sequence shown here is derived from an EMBL/GenBank/DDBJ whole genome shotgun (WGS) entry which is preliminary data.</text>
</comment>
<evidence type="ECO:0000256" key="3">
    <source>
        <dbReference type="ARBA" id="ARBA00022679"/>
    </source>
</evidence>
<dbReference type="OrthoDB" id="5971499at2759"/>
<dbReference type="PROSITE" id="PS51820">
    <property type="entry name" value="PA14"/>
    <property type="match status" value="1"/>
</dbReference>
<gene>
    <name evidence="11" type="ORF">pdam_00009355</name>
</gene>
<dbReference type="InterPro" id="IPR051227">
    <property type="entry name" value="CS_glycosyltransferase"/>
</dbReference>
<evidence type="ECO:0000313" key="11">
    <source>
        <dbReference type="EMBL" id="RMX46118.1"/>
    </source>
</evidence>
<keyword evidence="6 9" id="KW-1133">Transmembrane helix</keyword>
<dbReference type="InterPro" id="IPR008428">
    <property type="entry name" value="Chond_GalNAc"/>
</dbReference>
<comment type="subcellular location">
    <subcellularLocation>
        <location evidence="1 9">Golgi apparatus</location>
        <location evidence="1 9">Golgi stack membrane</location>
        <topology evidence="1 9">Single-pass type II membrane protein</topology>
    </subcellularLocation>
</comment>
<proteinExistence type="inferred from homology"/>
<dbReference type="EMBL" id="RCHS01002732">
    <property type="protein sequence ID" value="RMX46118.1"/>
    <property type="molecule type" value="Genomic_DNA"/>
</dbReference>
<dbReference type="OMA" id="GENDVRY"/>
<reference evidence="11 12" key="1">
    <citation type="journal article" date="2018" name="Sci. Rep.">
        <title>Comparative analysis of the Pocillopora damicornis genome highlights role of immune system in coral evolution.</title>
        <authorList>
            <person name="Cunning R."/>
            <person name="Bay R.A."/>
            <person name="Gillette P."/>
            <person name="Baker A.C."/>
            <person name="Traylor-Knowles N."/>
        </authorList>
    </citation>
    <scope>NUCLEOTIDE SEQUENCE [LARGE SCALE GENOMIC DNA]</scope>
    <source>
        <strain evidence="11">RSMAS</strain>
        <tissue evidence="11">Whole animal</tissue>
    </source>
</reference>
<accession>A0A3M6TXU3</accession>
<evidence type="ECO:0000256" key="9">
    <source>
        <dbReference type="RuleBase" id="RU364016"/>
    </source>
</evidence>
<dbReference type="PANTHER" id="PTHR12369:SF5">
    <property type="entry name" value="HEXOSYLTRANSFERASE"/>
    <property type="match status" value="1"/>
</dbReference>
<evidence type="ECO:0000256" key="6">
    <source>
        <dbReference type="ARBA" id="ARBA00022989"/>
    </source>
</evidence>
<feature type="domain" description="PA14" evidence="10">
    <location>
        <begin position="114"/>
        <end position="273"/>
    </location>
</feature>
<dbReference type="InterPro" id="IPR037524">
    <property type="entry name" value="PA14/GLEYA"/>
</dbReference>
<evidence type="ECO:0000259" key="10">
    <source>
        <dbReference type="PROSITE" id="PS51820"/>
    </source>
</evidence>
<dbReference type="Pfam" id="PF05679">
    <property type="entry name" value="CHGN"/>
    <property type="match status" value="1"/>
</dbReference>
<evidence type="ECO:0000256" key="4">
    <source>
        <dbReference type="ARBA" id="ARBA00022692"/>
    </source>
</evidence>
<dbReference type="GO" id="GO:0032580">
    <property type="term" value="C:Golgi cisterna membrane"/>
    <property type="evidence" value="ECO:0007669"/>
    <property type="project" value="UniProtKB-SubCell"/>
</dbReference>
<evidence type="ECO:0000256" key="1">
    <source>
        <dbReference type="ARBA" id="ARBA00004447"/>
    </source>
</evidence>
<feature type="transmembrane region" description="Helical" evidence="9">
    <location>
        <begin position="12"/>
        <end position="31"/>
    </location>
</feature>
<dbReference type="SUPFAM" id="SSF53448">
    <property type="entry name" value="Nucleotide-diphospho-sugar transferases"/>
    <property type="match status" value="1"/>
</dbReference>
<dbReference type="GO" id="GO:0008376">
    <property type="term" value="F:acetylgalactosaminyltransferase activity"/>
    <property type="evidence" value="ECO:0007669"/>
    <property type="project" value="InterPro"/>
</dbReference>
<keyword evidence="4 9" id="KW-0812">Transmembrane</keyword>
<sequence>MFRRIRRRFCRLYACQWLFGMIYVLVIALVVRHNRQQSVQFSKILISKDWRATASKAPSERTDNDGRVKDWERVKRTPGENDVRYHIIEKMEDAQSDINVIEGEIANIDANSRINRGNVNVHLWRGLCCPKINSLRQYPLFPTLPKERLFRHTINSGPSGTWYGQRIMGFVYPPITGNYTFHLIAHVFAELWLGKEQNATDVELIAKVAIENNKHSSAKSVSHTSRKIYLEREGKYFFDLLHVMNGGMMSRDHVNVTWLVPSGHAFTEISAKFLSPLLQDDPSFFNHRELSERSDMLRASPSVIDSEINDADAGEGDEDYEGIEIPRKQKLSKKFTSYFGEDFNIENHYDLMTFDQLPEVSQEILSIFPSCPYEPKYVQKRTFKRFEGIWKTHFSSVFPDDGTKEFICIGNRLKRDCHGNSLITADEVLEIVRTFTKTIQEKYPKKYDLKAIVNVEKTQDISRGSRYLLELIFRERARNKIVKLSEYVYKFNNSSRLCTPAGISWNRNVTVNVILTVKNQGNWAQHFINEMSRISEETREDHVNIIVVDYESKDINIEESLRQSSLTNYKVLKRTGAFHKTEAIQSAVSTITDPHSIVLLFDLHLLTPSTFFSVVRKHTVEGRMAFTPVLFRLTFCGRPLTTTTQSKGYWETFGFGIFSIFKSDWDRFGGMNVQDFRDKWGGEDWEMIDRVLAVGLEVERLRLPGFYHFYHSKDGMWDKSS</sequence>
<keyword evidence="3 9" id="KW-0808">Transferase</keyword>
<keyword evidence="7 9" id="KW-0333">Golgi apparatus</keyword>
<organism evidence="11 12">
    <name type="scientific">Pocillopora damicornis</name>
    <name type="common">Cauliflower coral</name>
    <name type="synonym">Millepora damicornis</name>
    <dbReference type="NCBI Taxonomy" id="46731"/>
    <lineage>
        <taxon>Eukaryota</taxon>
        <taxon>Metazoa</taxon>
        <taxon>Cnidaria</taxon>
        <taxon>Anthozoa</taxon>
        <taxon>Hexacorallia</taxon>
        <taxon>Scleractinia</taxon>
        <taxon>Astrocoeniina</taxon>
        <taxon>Pocilloporidae</taxon>
        <taxon>Pocillopora</taxon>
    </lineage>
</organism>
<dbReference type="InterPro" id="IPR029044">
    <property type="entry name" value="Nucleotide-diphossugar_trans"/>
</dbReference>
<comment type="similarity">
    <text evidence="2 9">Belongs to the chondroitin N-acetylgalactosaminyltransferase family.</text>
</comment>
<evidence type="ECO:0000313" key="12">
    <source>
        <dbReference type="Proteomes" id="UP000275408"/>
    </source>
</evidence>